<name>A0A252AVM4_9PROT</name>
<evidence type="ECO:0000256" key="2">
    <source>
        <dbReference type="ARBA" id="ARBA00004818"/>
    </source>
</evidence>
<dbReference type="InterPro" id="IPR023214">
    <property type="entry name" value="HAD_sf"/>
</dbReference>
<dbReference type="EC" id="3.1.3.18" evidence="4"/>
<dbReference type="InterPro" id="IPR023198">
    <property type="entry name" value="PGP-like_dom2"/>
</dbReference>
<organism evidence="5 6">
    <name type="scientific">Acetobacter indonesiensis</name>
    <dbReference type="NCBI Taxonomy" id="104101"/>
    <lineage>
        <taxon>Bacteria</taxon>
        <taxon>Pseudomonadati</taxon>
        <taxon>Pseudomonadota</taxon>
        <taxon>Alphaproteobacteria</taxon>
        <taxon>Acetobacterales</taxon>
        <taxon>Acetobacteraceae</taxon>
        <taxon>Acetobacter</taxon>
    </lineage>
</organism>
<comment type="pathway">
    <text evidence="2">Organic acid metabolism; glycolate biosynthesis; glycolate from 2-phosphoglycolate: step 1/1.</text>
</comment>
<evidence type="ECO:0000313" key="5">
    <source>
        <dbReference type="EMBL" id="OUI94538.1"/>
    </source>
</evidence>
<evidence type="ECO:0000256" key="4">
    <source>
        <dbReference type="ARBA" id="ARBA00013078"/>
    </source>
</evidence>
<dbReference type="InterPro" id="IPR041492">
    <property type="entry name" value="HAD_2"/>
</dbReference>
<dbReference type="Pfam" id="PF13419">
    <property type="entry name" value="HAD_2"/>
    <property type="match status" value="1"/>
</dbReference>
<dbReference type="PANTHER" id="PTHR43434:SF1">
    <property type="entry name" value="PHOSPHOGLYCOLATE PHOSPHATASE"/>
    <property type="match status" value="1"/>
</dbReference>
<dbReference type="InterPro" id="IPR006439">
    <property type="entry name" value="HAD-SF_hydro_IA"/>
</dbReference>
<comment type="catalytic activity">
    <reaction evidence="1">
        <text>2-phosphoglycolate + H2O = glycolate + phosphate</text>
        <dbReference type="Rhea" id="RHEA:14369"/>
        <dbReference type="ChEBI" id="CHEBI:15377"/>
        <dbReference type="ChEBI" id="CHEBI:29805"/>
        <dbReference type="ChEBI" id="CHEBI:43474"/>
        <dbReference type="ChEBI" id="CHEBI:58033"/>
        <dbReference type="EC" id="3.1.3.18"/>
    </reaction>
</comment>
<evidence type="ECO:0000256" key="1">
    <source>
        <dbReference type="ARBA" id="ARBA00000830"/>
    </source>
</evidence>
<dbReference type="InterPro" id="IPR050155">
    <property type="entry name" value="HAD-like_hydrolase_sf"/>
</dbReference>
<dbReference type="InterPro" id="IPR036412">
    <property type="entry name" value="HAD-like_sf"/>
</dbReference>
<dbReference type="Gene3D" id="3.40.50.1000">
    <property type="entry name" value="HAD superfamily/HAD-like"/>
    <property type="match status" value="1"/>
</dbReference>
<evidence type="ECO:0000256" key="3">
    <source>
        <dbReference type="ARBA" id="ARBA00006171"/>
    </source>
</evidence>
<gene>
    <name evidence="5" type="ORF">HK17_03060</name>
</gene>
<dbReference type="PANTHER" id="PTHR43434">
    <property type="entry name" value="PHOSPHOGLYCOLATE PHOSPHATASE"/>
    <property type="match status" value="1"/>
</dbReference>
<evidence type="ECO:0000313" key="6">
    <source>
        <dbReference type="Proteomes" id="UP000194641"/>
    </source>
</evidence>
<dbReference type="Proteomes" id="UP000194641">
    <property type="component" value="Unassembled WGS sequence"/>
</dbReference>
<dbReference type="PRINTS" id="PR00413">
    <property type="entry name" value="HADHALOGNASE"/>
</dbReference>
<dbReference type="EMBL" id="JOPA01000015">
    <property type="protein sequence ID" value="OUI94538.1"/>
    <property type="molecule type" value="Genomic_DNA"/>
</dbReference>
<reference evidence="6" key="1">
    <citation type="submission" date="2014-06" db="EMBL/GenBank/DDBJ databases">
        <authorList>
            <person name="Winans N.J."/>
            <person name="Newell P.D."/>
            <person name="Douglas A.E."/>
        </authorList>
    </citation>
    <scope>NUCLEOTIDE SEQUENCE [LARGE SCALE GENOMIC DNA]</scope>
</reference>
<dbReference type="Gene3D" id="1.10.150.240">
    <property type="entry name" value="Putative phosphatase, domain 2"/>
    <property type="match status" value="1"/>
</dbReference>
<dbReference type="GO" id="GO:0005829">
    <property type="term" value="C:cytosol"/>
    <property type="evidence" value="ECO:0007669"/>
    <property type="project" value="TreeGrafter"/>
</dbReference>
<dbReference type="GO" id="GO:0008967">
    <property type="term" value="F:phosphoglycolate phosphatase activity"/>
    <property type="evidence" value="ECO:0007669"/>
    <property type="project" value="UniProtKB-EC"/>
</dbReference>
<accession>A0A252AVM4</accession>
<protein>
    <recommendedName>
        <fullName evidence="4">phosphoglycolate phosphatase</fullName>
        <ecNumber evidence="4">3.1.3.18</ecNumber>
    </recommendedName>
</protein>
<sequence>MKQKLAVFDMDGTLLDSLPDLADCGRQLLASYDLPTVSDAEVRRMIGNGVPLLVERLLQSASDKGAADKAESVDHAQACRQFMDIYTPRATRLSRLFPGTVDALNTLRQKGWLLAVCTNKPEVAALAILEHYGLSTLFACVGGGDSFPVRKPDPAHLLGTIEKAGGTPSRSVMVGDMSPDLLAAQGAKCPAVFAAWGYGDGSLADLAQAEAASMADVPEKAESLLAAA</sequence>
<dbReference type="GO" id="GO:0006281">
    <property type="term" value="P:DNA repair"/>
    <property type="evidence" value="ECO:0007669"/>
    <property type="project" value="TreeGrafter"/>
</dbReference>
<dbReference type="AlphaFoldDB" id="A0A252AVM4"/>
<dbReference type="SFLD" id="SFLDS00003">
    <property type="entry name" value="Haloacid_Dehalogenase"/>
    <property type="match status" value="1"/>
</dbReference>
<proteinExistence type="inferred from homology"/>
<comment type="caution">
    <text evidence="5">The sequence shown here is derived from an EMBL/GenBank/DDBJ whole genome shotgun (WGS) entry which is preliminary data.</text>
</comment>
<comment type="similarity">
    <text evidence="3">Belongs to the HAD-like hydrolase superfamily. CbbY/CbbZ/Gph/YieH family.</text>
</comment>
<dbReference type="SUPFAM" id="SSF56784">
    <property type="entry name" value="HAD-like"/>
    <property type="match status" value="1"/>
</dbReference>
<dbReference type="SFLD" id="SFLDG01129">
    <property type="entry name" value="C1.5:_HAD__Beta-PGM__Phosphata"/>
    <property type="match status" value="1"/>
</dbReference>